<organism evidence="3 4">
    <name type="scientific">Porphyromonas circumdentaria</name>
    <dbReference type="NCBI Taxonomy" id="29524"/>
    <lineage>
        <taxon>Bacteria</taxon>
        <taxon>Pseudomonadati</taxon>
        <taxon>Bacteroidota</taxon>
        <taxon>Bacteroidia</taxon>
        <taxon>Bacteroidales</taxon>
        <taxon>Porphyromonadaceae</taxon>
        <taxon>Porphyromonas</taxon>
    </lineage>
</organism>
<keyword evidence="1" id="KW-0472">Membrane</keyword>
<keyword evidence="4" id="KW-1185">Reference proteome</keyword>
<dbReference type="GO" id="GO:0004519">
    <property type="term" value="F:endonuclease activity"/>
    <property type="evidence" value="ECO:0007669"/>
    <property type="project" value="UniProtKB-KW"/>
</dbReference>
<dbReference type="Pfam" id="PF19580">
    <property type="entry name" value="Exo_endo_phos_3"/>
    <property type="match status" value="1"/>
</dbReference>
<evidence type="ECO:0000313" key="3">
    <source>
        <dbReference type="EMBL" id="SJZ78252.1"/>
    </source>
</evidence>
<evidence type="ECO:0000256" key="1">
    <source>
        <dbReference type="SAM" id="Phobius"/>
    </source>
</evidence>
<dbReference type="PANTHER" id="PTHR42834:SF1">
    <property type="entry name" value="ENDONUCLEASE_EXONUCLEASE_PHOSPHATASE FAMILY PROTEIN (AFU_ORTHOLOGUE AFUA_3G09210)"/>
    <property type="match status" value="1"/>
</dbReference>
<keyword evidence="3" id="KW-0540">Nuclease</keyword>
<keyword evidence="3" id="KW-0378">Hydrolase</keyword>
<evidence type="ECO:0000259" key="2">
    <source>
        <dbReference type="Pfam" id="PF19580"/>
    </source>
</evidence>
<protein>
    <submittedName>
        <fullName evidence="3">Endonuclease/Exonuclease/phosphatase family protein</fullName>
    </submittedName>
</protein>
<dbReference type="AlphaFoldDB" id="A0A1T4NG74"/>
<dbReference type="InterPro" id="IPR036691">
    <property type="entry name" value="Endo/exonu/phosph_ase_sf"/>
</dbReference>
<dbReference type="Proteomes" id="UP000190121">
    <property type="component" value="Unassembled WGS sequence"/>
</dbReference>
<feature type="domain" description="Endonuclease/exonuclease/phosphatase" evidence="2">
    <location>
        <begin position="41"/>
        <end position="352"/>
    </location>
</feature>
<proteinExistence type="predicted"/>
<gene>
    <name evidence="3" type="ORF">SAMN02745171_01119</name>
</gene>
<name>A0A1T4NG74_9PORP</name>
<evidence type="ECO:0000313" key="4">
    <source>
        <dbReference type="Proteomes" id="UP000190121"/>
    </source>
</evidence>
<dbReference type="GO" id="GO:0004527">
    <property type="term" value="F:exonuclease activity"/>
    <property type="evidence" value="ECO:0007669"/>
    <property type="project" value="UniProtKB-KW"/>
</dbReference>
<keyword evidence="1" id="KW-1133">Transmembrane helix</keyword>
<dbReference type="PANTHER" id="PTHR42834">
    <property type="entry name" value="ENDONUCLEASE/EXONUCLEASE/PHOSPHATASE FAMILY PROTEIN (AFU_ORTHOLOGUE AFUA_3G09210)"/>
    <property type="match status" value="1"/>
</dbReference>
<reference evidence="4" key="1">
    <citation type="submission" date="2017-02" db="EMBL/GenBank/DDBJ databases">
        <authorList>
            <person name="Varghese N."/>
            <person name="Submissions S."/>
        </authorList>
    </citation>
    <scope>NUCLEOTIDE SEQUENCE [LARGE SCALE GENOMIC DNA]</scope>
    <source>
        <strain evidence="4">ATCC 51356</strain>
    </source>
</reference>
<keyword evidence="3" id="KW-0255">Endonuclease</keyword>
<keyword evidence="1" id="KW-0812">Transmembrane</keyword>
<dbReference type="EMBL" id="FUXE01000010">
    <property type="protein sequence ID" value="SJZ78252.1"/>
    <property type="molecule type" value="Genomic_DNA"/>
</dbReference>
<keyword evidence="3" id="KW-0269">Exonuclease</keyword>
<dbReference type="SUPFAM" id="SSF56219">
    <property type="entry name" value="DNase I-like"/>
    <property type="match status" value="1"/>
</dbReference>
<dbReference type="Gene3D" id="3.60.10.10">
    <property type="entry name" value="Endonuclease/exonuclease/phosphatase"/>
    <property type="match status" value="1"/>
</dbReference>
<feature type="transmembrane region" description="Helical" evidence="1">
    <location>
        <begin position="12"/>
        <end position="32"/>
    </location>
</feature>
<sequence>MQYKESHLLNKRLATLLLVIAFIFNTLSLLTMKAQKKHIRVMTFNVENLFDTTHDVGKEDYDFLPEGALEWTNQRLNKKLHNLAEVISDVGEKEWPIFVGLIEVENKNVMDSLLQKTALGRMGYKYVISESDDVRGIDVALLYLPDLFNLKRTNEWNVSFPNHPHKKSRNILYLSGTLFNKQHLHLMIVHLPSRREGKKKTDPFRKNVISLLQSKCDSIISSDPEANIIVMGDFNCEPRDPISRGWAHPLTSKKFNYRNDLMYDVTSSLAPGGIPGSYSFRGVWEQIDRIIISGNLLNTRTQQGNLIYKWRSARSVMIKRWMRRGTDGRYFPRRTYGGTQYLGGVSDHLPVVADFFIQPHMKEKKELNDGQ</sequence>
<dbReference type="STRING" id="29524.SAMN02745171_01119"/>
<accession>A0A1T4NG74</accession>
<dbReference type="InterPro" id="IPR005135">
    <property type="entry name" value="Endo/exonuclease/phosphatase"/>
</dbReference>